<dbReference type="Proteomes" id="UP001595740">
    <property type="component" value="Unassembled WGS sequence"/>
</dbReference>
<dbReference type="InterPro" id="IPR029058">
    <property type="entry name" value="AB_hydrolase_fold"/>
</dbReference>
<organism evidence="1 2">
    <name type="scientific">Lysobacter cavernae</name>
    <dbReference type="NCBI Taxonomy" id="1685901"/>
    <lineage>
        <taxon>Bacteria</taxon>
        <taxon>Pseudomonadati</taxon>
        <taxon>Pseudomonadota</taxon>
        <taxon>Gammaproteobacteria</taxon>
        <taxon>Lysobacterales</taxon>
        <taxon>Lysobacteraceae</taxon>
        <taxon>Lysobacter</taxon>
    </lineage>
</organism>
<dbReference type="EMBL" id="JBHRXK010000001">
    <property type="protein sequence ID" value="MFC3549823.1"/>
    <property type="molecule type" value="Genomic_DNA"/>
</dbReference>
<name>A0ABV7RNN2_9GAMM</name>
<proteinExistence type="predicted"/>
<keyword evidence="2" id="KW-1185">Reference proteome</keyword>
<accession>A0ABV7RNN2</accession>
<evidence type="ECO:0000313" key="1">
    <source>
        <dbReference type="EMBL" id="MFC3549823.1"/>
    </source>
</evidence>
<reference evidence="2" key="1">
    <citation type="journal article" date="2019" name="Int. J. Syst. Evol. Microbiol.">
        <title>The Global Catalogue of Microorganisms (GCM) 10K type strain sequencing project: providing services to taxonomists for standard genome sequencing and annotation.</title>
        <authorList>
            <consortium name="The Broad Institute Genomics Platform"/>
            <consortium name="The Broad Institute Genome Sequencing Center for Infectious Disease"/>
            <person name="Wu L."/>
            <person name="Ma J."/>
        </authorList>
    </citation>
    <scope>NUCLEOTIDE SEQUENCE [LARGE SCALE GENOMIC DNA]</scope>
    <source>
        <strain evidence="2">KCTC 42875</strain>
    </source>
</reference>
<evidence type="ECO:0000313" key="2">
    <source>
        <dbReference type="Proteomes" id="UP001595740"/>
    </source>
</evidence>
<comment type="caution">
    <text evidence="1">The sequence shown here is derived from an EMBL/GenBank/DDBJ whole genome shotgun (WGS) entry which is preliminary data.</text>
</comment>
<dbReference type="SUPFAM" id="SSF53474">
    <property type="entry name" value="alpha/beta-Hydrolases"/>
    <property type="match status" value="1"/>
</dbReference>
<gene>
    <name evidence="1" type="ORF">ACFOLC_02215</name>
</gene>
<evidence type="ECO:0008006" key="3">
    <source>
        <dbReference type="Google" id="ProtNLM"/>
    </source>
</evidence>
<dbReference type="Gene3D" id="3.40.50.1820">
    <property type="entry name" value="alpha/beta hydrolase"/>
    <property type="match status" value="1"/>
</dbReference>
<sequence length="249" mass="26796">MLHAVDGARGDALLMCPPLLQDGIRSQRALWSLAQAQAVAGTTVLRFDWFGSGDSAGDSRELSWAGLQDDLGAAVSALRDLSGVARPHQLALRSAALPVLARAASNNEPVDLVLWDPHLLGSAVVDDWRQQHRQQLHEAGRYPFGSDGNAADELIGFDLDPAWLDTLARQDANQWPLPAGSRVLLAVWEMTPALQQYAARQREAGVAVDVLTFDVADAPLFDDPNLFESLALPRRSVAQLARNLSGGAP</sequence>
<protein>
    <recommendedName>
        <fullName evidence="3">Alpha/beta hydrolase</fullName>
    </recommendedName>
</protein>
<dbReference type="RefSeq" id="WP_386757119.1">
    <property type="nucleotide sequence ID" value="NZ_JBHRXK010000001.1"/>
</dbReference>